<comment type="subcellular location">
    <subcellularLocation>
        <location evidence="1">Membrane</location>
        <topology evidence="1">Multi-pass membrane protein</topology>
    </subcellularLocation>
</comment>
<feature type="transmembrane region" description="Helical" evidence="8">
    <location>
        <begin position="775"/>
        <end position="801"/>
    </location>
</feature>
<feature type="region of interest" description="Disordered" evidence="7">
    <location>
        <begin position="131"/>
        <end position="174"/>
    </location>
</feature>
<gene>
    <name evidence="10" type="ORF">B296_00046480</name>
</gene>
<evidence type="ECO:0000256" key="3">
    <source>
        <dbReference type="ARBA" id="ARBA00022692"/>
    </source>
</evidence>
<evidence type="ECO:0000256" key="6">
    <source>
        <dbReference type="ARBA" id="ARBA00023136"/>
    </source>
</evidence>
<feature type="domain" description="C2" evidence="9">
    <location>
        <begin position="514"/>
        <end position="641"/>
    </location>
</feature>
<dbReference type="InterPro" id="IPR035892">
    <property type="entry name" value="C2_domain_sf"/>
</dbReference>
<evidence type="ECO:0000259" key="9">
    <source>
        <dbReference type="PROSITE" id="PS50004"/>
    </source>
</evidence>
<dbReference type="EMBL" id="AMZH03009762">
    <property type="protein sequence ID" value="RRT56135.1"/>
    <property type="molecule type" value="Genomic_DNA"/>
</dbReference>
<dbReference type="InterPro" id="IPR047258">
    <property type="entry name" value="C2C_MCTP_PRT_plant"/>
</dbReference>
<dbReference type="SMART" id="SM00239">
    <property type="entry name" value="C2"/>
    <property type="match status" value="4"/>
</dbReference>
<dbReference type="FunFam" id="2.60.40.150:FF:000090">
    <property type="entry name" value="C2 domain-containing protein"/>
    <property type="match status" value="1"/>
</dbReference>
<dbReference type="InterPro" id="IPR047257">
    <property type="entry name" value="C2B_MCTP_PRT_plant"/>
</dbReference>
<dbReference type="Pfam" id="PF08372">
    <property type="entry name" value="PRT_C"/>
    <property type="match status" value="1"/>
</dbReference>
<proteinExistence type="inferred from homology"/>
<dbReference type="PROSITE" id="PS50004">
    <property type="entry name" value="C2"/>
    <property type="match status" value="4"/>
</dbReference>
<evidence type="ECO:0000256" key="4">
    <source>
        <dbReference type="ARBA" id="ARBA00022737"/>
    </source>
</evidence>
<keyword evidence="3 8" id="KW-0812">Transmembrane</keyword>
<comment type="caution">
    <text evidence="10">The sequence shown here is derived from an EMBL/GenBank/DDBJ whole genome shotgun (WGS) entry which is preliminary data.</text>
</comment>
<evidence type="ECO:0000256" key="2">
    <source>
        <dbReference type="ARBA" id="ARBA00007923"/>
    </source>
</evidence>
<feature type="transmembrane region" description="Helical" evidence="8">
    <location>
        <begin position="885"/>
        <end position="914"/>
    </location>
</feature>
<dbReference type="GO" id="GO:0016020">
    <property type="term" value="C:membrane"/>
    <property type="evidence" value="ECO:0007669"/>
    <property type="project" value="UniProtKB-SubCell"/>
</dbReference>
<dbReference type="InterPro" id="IPR013583">
    <property type="entry name" value="MCTP_C"/>
</dbReference>
<dbReference type="InterPro" id="IPR047255">
    <property type="entry name" value="C2D_MCTP_PRT_plant"/>
</dbReference>
<evidence type="ECO:0000256" key="8">
    <source>
        <dbReference type="SAM" id="Phobius"/>
    </source>
</evidence>
<organism evidence="10 11">
    <name type="scientific">Ensete ventricosum</name>
    <name type="common">Abyssinian banana</name>
    <name type="synonym">Musa ensete</name>
    <dbReference type="NCBI Taxonomy" id="4639"/>
    <lineage>
        <taxon>Eukaryota</taxon>
        <taxon>Viridiplantae</taxon>
        <taxon>Streptophyta</taxon>
        <taxon>Embryophyta</taxon>
        <taxon>Tracheophyta</taxon>
        <taxon>Spermatophyta</taxon>
        <taxon>Magnoliopsida</taxon>
        <taxon>Liliopsida</taxon>
        <taxon>Zingiberales</taxon>
        <taxon>Musaceae</taxon>
        <taxon>Ensete</taxon>
    </lineage>
</organism>
<dbReference type="PANTHER" id="PTHR31425:SF32">
    <property type="entry name" value="MULTIPLE C2 DOMAIN AND TRANSMEMBRANE REGION PROTEIN 9"/>
    <property type="match status" value="1"/>
</dbReference>
<feature type="domain" description="C2" evidence="9">
    <location>
        <begin position="201"/>
        <end position="315"/>
    </location>
</feature>
<dbReference type="AlphaFoldDB" id="A0A426YWM6"/>
<dbReference type="CDD" id="cd08378">
    <property type="entry name" value="C2B_MCTP_PRT_plant"/>
    <property type="match status" value="1"/>
</dbReference>
<evidence type="ECO:0000256" key="1">
    <source>
        <dbReference type="ARBA" id="ARBA00004141"/>
    </source>
</evidence>
<comment type="similarity">
    <text evidence="2">Belongs to the MCTP family.</text>
</comment>
<keyword evidence="6 8" id="KW-0472">Membrane</keyword>
<protein>
    <recommendedName>
        <fullName evidence="9">C2 domain-containing protein</fullName>
    </recommendedName>
</protein>
<dbReference type="Gene3D" id="2.60.40.150">
    <property type="entry name" value="C2 domain"/>
    <property type="match status" value="4"/>
</dbReference>
<evidence type="ECO:0000256" key="5">
    <source>
        <dbReference type="ARBA" id="ARBA00022989"/>
    </source>
</evidence>
<evidence type="ECO:0000313" key="10">
    <source>
        <dbReference type="EMBL" id="RRT56135.1"/>
    </source>
</evidence>
<feature type="domain" description="C2" evidence="9">
    <location>
        <begin position="354"/>
        <end position="475"/>
    </location>
</feature>
<dbReference type="InterPro" id="IPR047259">
    <property type="entry name" value="QUIRKY-like"/>
</dbReference>
<dbReference type="PANTHER" id="PTHR31425">
    <property type="entry name" value="PHOSPHORIBOSYLANTHRANILATE TRANSFERASE ISOFORM 1"/>
    <property type="match status" value="1"/>
</dbReference>
<dbReference type="SUPFAM" id="SSF49562">
    <property type="entry name" value="C2 domain (Calcium/lipid-binding domain, CaLB)"/>
    <property type="match status" value="4"/>
</dbReference>
<keyword evidence="4" id="KW-0677">Repeat</keyword>
<dbReference type="Pfam" id="PF00168">
    <property type="entry name" value="C2"/>
    <property type="match status" value="4"/>
</dbReference>
<feature type="domain" description="C2" evidence="9">
    <location>
        <begin position="1"/>
        <end position="114"/>
    </location>
</feature>
<dbReference type="CDD" id="cd08379">
    <property type="entry name" value="C2D_MCTP_PRT_plant"/>
    <property type="match status" value="1"/>
</dbReference>
<dbReference type="CDD" id="cd04019">
    <property type="entry name" value="C2C_MCTP_PRT_plant"/>
    <property type="match status" value="1"/>
</dbReference>
<accession>A0A426YWM6</accession>
<sequence>MSNYKLGVEVVSASDLMPKDGQGSTSPFVELQFSGQRFRTTTKDRNLNPVWNERFHFNIPNLGSLPQLALEASVYSMSKASQPRTFLGKVSISGTTFVPYADAVVTQHPLEKRGMFSRVKGELRLKVFLTVDPSPNSSDPVPKAGAPGQASQAAAKEADQNQQSSAPATEQQNPKVVMFSSSAPSQQPLDYALKETRPILGRGADKPATTYDLVEQMQYLFVRVVKARELPCEDAKGRVEARVGDYKGTTKQFEKQQNPAWNEVFAFSKDRMEAPVLEVVVVVNGNDDHIGLVRFDLNDVPTRVPPNGPLAPEWYRLADKQGAKTKGELMLAVWFGTQADECFPEARLPDAGTPVDPSHIRSKVYHAPRLWYLRVNVIEAQDIVMADKSRLPDVYVKAQVGNQESRTSTAATRASNPFWNQDLMFVAAEPFDDDLILSVRDSVAPNKDEVIGSAVVPLGSVERRLDDGIIHGRWFNLEKPRQKKGKDKDKISCRIHLRLCLEGGYHVLDESANCSSDLRPTVKQLWKPPVGLLELGIVNGLGIQPMKTRQGKGTSDTYCVAKYGHKWVRTRTVLNSLFPKYNEQYTWEVYDPDTVLTIGVFDNCQLGEKGSSNGNNKDATVGKIRIRLSTLETGRVYTHSYPLLVMQPSGLKKMGELQLAIRFSTSSLVTMMCMYAQPLLPKMHYVRPLTGMQREVLRRQATQVVAARLSRTEPPLRKEVVEYMCDVDSYKWSMRRCKANFHRLLSVVTSAADGIKWFGDVCAWKNPITTSVVHLLFLLLVCFPELIPTVMFMYLFLVGIWNYRYRPRHPPHMNTRLSYAEAAIPDEMEEEFDTYPSGGKPEAVRMRYDRLRGVAANMQTVLGELANQGERVQALLSWRDPRATAMFVVFCLVAALVLYTTSLQLLATIAGLYLMRHPKFRGRVPPAPVNFFVRLPTRADTMI</sequence>
<keyword evidence="5 8" id="KW-1133">Transmembrane helix</keyword>
<evidence type="ECO:0000313" key="11">
    <source>
        <dbReference type="Proteomes" id="UP000287651"/>
    </source>
</evidence>
<name>A0A426YWM6_ENSVE</name>
<reference evidence="10 11" key="1">
    <citation type="journal article" date="2014" name="Agronomy (Basel)">
        <title>A Draft Genome Sequence for Ensete ventricosum, the Drought-Tolerant Tree Against Hunger.</title>
        <authorList>
            <person name="Harrison J."/>
            <person name="Moore K.A."/>
            <person name="Paszkiewicz K."/>
            <person name="Jones T."/>
            <person name="Grant M."/>
            <person name="Ambacheew D."/>
            <person name="Muzemil S."/>
            <person name="Studholme D.J."/>
        </authorList>
    </citation>
    <scope>NUCLEOTIDE SEQUENCE [LARGE SCALE GENOMIC DNA]</scope>
</reference>
<feature type="compositionally biased region" description="Low complexity" evidence="7">
    <location>
        <begin position="131"/>
        <end position="155"/>
    </location>
</feature>
<evidence type="ECO:0000256" key="7">
    <source>
        <dbReference type="SAM" id="MobiDB-lite"/>
    </source>
</evidence>
<dbReference type="CDD" id="cd04022">
    <property type="entry name" value="C2A_MCTP_PRT_plant"/>
    <property type="match status" value="1"/>
</dbReference>
<feature type="compositionally biased region" description="Polar residues" evidence="7">
    <location>
        <begin position="160"/>
        <end position="174"/>
    </location>
</feature>
<dbReference type="InterPro" id="IPR000008">
    <property type="entry name" value="C2_dom"/>
</dbReference>
<dbReference type="FunFam" id="2.60.40.150:FF:000119">
    <property type="entry name" value="C2 domain-containing protein"/>
    <property type="match status" value="1"/>
</dbReference>
<dbReference type="Proteomes" id="UP000287651">
    <property type="component" value="Unassembled WGS sequence"/>
</dbReference>